<protein>
    <submittedName>
        <fullName evidence="2">Uncharacterized protein</fullName>
    </submittedName>
</protein>
<feature type="region of interest" description="Disordered" evidence="1">
    <location>
        <begin position="28"/>
        <end position="60"/>
    </location>
</feature>
<accession>A0A7R9QQ69</accession>
<organism evidence="2">
    <name type="scientific">Oppiella nova</name>
    <dbReference type="NCBI Taxonomy" id="334625"/>
    <lineage>
        <taxon>Eukaryota</taxon>
        <taxon>Metazoa</taxon>
        <taxon>Ecdysozoa</taxon>
        <taxon>Arthropoda</taxon>
        <taxon>Chelicerata</taxon>
        <taxon>Arachnida</taxon>
        <taxon>Acari</taxon>
        <taxon>Acariformes</taxon>
        <taxon>Sarcoptiformes</taxon>
        <taxon>Oribatida</taxon>
        <taxon>Brachypylina</taxon>
        <taxon>Oppioidea</taxon>
        <taxon>Oppiidae</taxon>
        <taxon>Oppiella</taxon>
    </lineage>
</organism>
<dbReference type="EMBL" id="OC920555">
    <property type="protein sequence ID" value="CAD7652591.1"/>
    <property type="molecule type" value="Genomic_DNA"/>
</dbReference>
<feature type="region of interest" description="Disordered" evidence="1">
    <location>
        <begin position="79"/>
        <end position="118"/>
    </location>
</feature>
<name>A0A7R9QQ69_9ACAR</name>
<dbReference type="EMBL" id="CAJPVJ010005730">
    <property type="protein sequence ID" value="CAG2169778.1"/>
    <property type="molecule type" value="Genomic_DNA"/>
</dbReference>
<gene>
    <name evidence="2" type="ORF">ONB1V03_LOCUS9252</name>
</gene>
<dbReference type="Proteomes" id="UP000728032">
    <property type="component" value="Unassembled WGS sequence"/>
</dbReference>
<feature type="compositionally biased region" description="Pro residues" evidence="1">
    <location>
        <begin position="31"/>
        <end position="40"/>
    </location>
</feature>
<evidence type="ECO:0000313" key="3">
    <source>
        <dbReference type="Proteomes" id="UP000728032"/>
    </source>
</evidence>
<evidence type="ECO:0000256" key="1">
    <source>
        <dbReference type="SAM" id="MobiDB-lite"/>
    </source>
</evidence>
<sequence length="149" mass="15781">MCETNITYNHIPVHSNNTLTPYVYHISHAPTPRPSSPSPIAPALKGRDGRNSDDNNSDDNQGCRCLSSMCCCCCCCSPTESSYASSPPPAPSIGNIASPDRSDPSPGPPMMPFFAANHHTGPPGAALWNSIGSSNSAHLSDNNHRLSVY</sequence>
<evidence type="ECO:0000313" key="2">
    <source>
        <dbReference type="EMBL" id="CAD7652591.1"/>
    </source>
</evidence>
<dbReference type="AlphaFoldDB" id="A0A7R9QQ69"/>
<keyword evidence="3" id="KW-1185">Reference proteome</keyword>
<reference evidence="2" key="1">
    <citation type="submission" date="2020-11" db="EMBL/GenBank/DDBJ databases">
        <authorList>
            <person name="Tran Van P."/>
        </authorList>
    </citation>
    <scope>NUCLEOTIDE SEQUENCE</scope>
</reference>
<proteinExistence type="predicted"/>